<protein>
    <submittedName>
        <fullName evidence="2">MCE family protein</fullName>
    </submittedName>
</protein>
<name>A0A7K1Y220_9SPHI</name>
<proteinExistence type="predicted"/>
<evidence type="ECO:0000313" key="3">
    <source>
        <dbReference type="Proteomes" id="UP000451233"/>
    </source>
</evidence>
<dbReference type="InterPro" id="IPR003399">
    <property type="entry name" value="Mce/MlaD"/>
</dbReference>
<dbReference type="AlphaFoldDB" id="A0A7K1Y220"/>
<dbReference type="EMBL" id="WVHS01000004">
    <property type="protein sequence ID" value="MXV17323.1"/>
    <property type="molecule type" value="Genomic_DNA"/>
</dbReference>
<dbReference type="PANTHER" id="PTHR33371:SF4">
    <property type="entry name" value="INTERMEMBRANE PHOSPHOLIPID TRANSPORT SYSTEM BINDING PROTEIN MLAD"/>
    <property type="match status" value="1"/>
</dbReference>
<sequence>MDKSENKRAVIVGIFLLLGLLILVAGVFTLGGQQKRFVKSVKVEAIFDDVQGLKVGNNVWFSGVKIGTVKSIEFFGGSEVRVLLNIEEAAHPYIRKDAKAKISSEGLIGNRIIVIYDGTPSAPQIAEGGRLGVDHALTTDEMMATLQENNKNLLDITNDFKLLSLKIVKGKGTAGAFLTDSLMGEQFKSIVANMQLASANTNKVSAAVVQLTSKINSKGALANELLTDTTIFRDLKIAAAQLKEATSSATGITENLRKTSERLNANDNALGVLLNDPVSATTIKTTLTNLESSSKKLDESMEALQHNFLLRGFFKKKEKDGN</sequence>
<dbReference type="InterPro" id="IPR052336">
    <property type="entry name" value="MlaD_Phospholipid_Transporter"/>
</dbReference>
<dbReference type="Pfam" id="PF02470">
    <property type="entry name" value="MlaD"/>
    <property type="match status" value="1"/>
</dbReference>
<evidence type="ECO:0000313" key="2">
    <source>
        <dbReference type="EMBL" id="MXV17323.1"/>
    </source>
</evidence>
<accession>A0A7K1Y220</accession>
<comment type="caution">
    <text evidence="2">The sequence shown here is derived from an EMBL/GenBank/DDBJ whole genome shotgun (WGS) entry which is preliminary data.</text>
</comment>
<dbReference type="PANTHER" id="PTHR33371">
    <property type="entry name" value="INTERMEMBRANE PHOSPHOLIPID TRANSPORT SYSTEM BINDING PROTEIN MLAD-RELATED"/>
    <property type="match status" value="1"/>
</dbReference>
<dbReference type="RefSeq" id="WP_160908310.1">
    <property type="nucleotide sequence ID" value="NZ_WVHS01000004.1"/>
</dbReference>
<evidence type="ECO:0000259" key="1">
    <source>
        <dbReference type="Pfam" id="PF02470"/>
    </source>
</evidence>
<gene>
    <name evidence="2" type="ORF">GS398_18645</name>
</gene>
<dbReference type="Proteomes" id="UP000451233">
    <property type="component" value="Unassembled WGS sequence"/>
</dbReference>
<organism evidence="2 3">
    <name type="scientific">Hufsiella ginkgonis</name>
    <dbReference type="NCBI Taxonomy" id="2695274"/>
    <lineage>
        <taxon>Bacteria</taxon>
        <taxon>Pseudomonadati</taxon>
        <taxon>Bacteroidota</taxon>
        <taxon>Sphingobacteriia</taxon>
        <taxon>Sphingobacteriales</taxon>
        <taxon>Sphingobacteriaceae</taxon>
        <taxon>Hufsiella</taxon>
    </lineage>
</organism>
<reference evidence="2 3" key="1">
    <citation type="submission" date="2019-11" db="EMBL/GenBank/DDBJ databases">
        <title>Pedobacter sp. HMF7056 Genome sequencing and assembly.</title>
        <authorList>
            <person name="Kang H."/>
            <person name="Kim H."/>
            <person name="Joh K."/>
        </authorList>
    </citation>
    <scope>NUCLEOTIDE SEQUENCE [LARGE SCALE GENOMIC DNA]</scope>
    <source>
        <strain evidence="2 3">HMF7056</strain>
    </source>
</reference>
<keyword evidence="3" id="KW-1185">Reference proteome</keyword>
<feature type="domain" description="Mce/MlaD" evidence="1">
    <location>
        <begin position="40"/>
        <end position="115"/>
    </location>
</feature>